<protein>
    <submittedName>
        <fullName evidence="2">Uncharacterized protein</fullName>
    </submittedName>
</protein>
<proteinExistence type="predicted"/>
<name>A0AAV7PB46_PLEWA</name>
<dbReference type="EMBL" id="JANPWB010000011">
    <property type="protein sequence ID" value="KAJ1124345.1"/>
    <property type="molecule type" value="Genomic_DNA"/>
</dbReference>
<gene>
    <name evidence="2" type="ORF">NDU88_002806</name>
</gene>
<sequence length="145" mass="15844">MGSLESIYPENSNMTSTLSHDLAGFHMLDIQPWEQEEASHTDLKIDPGIGGLHMKEVEPQAEKAGETTMTTVWRNHKEERDVVKPGGGDPEGEPGQSTRERSRGSSSKVERDYDDSGNPGGPTTGEEVVDPDAMIQEGRGLRQVL</sequence>
<organism evidence="2 3">
    <name type="scientific">Pleurodeles waltl</name>
    <name type="common">Iberian ribbed newt</name>
    <dbReference type="NCBI Taxonomy" id="8319"/>
    <lineage>
        <taxon>Eukaryota</taxon>
        <taxon>Metazoa</taxon>
        <taxon>Chordata</taxon>
        <taxon>Craniata</taxon>
        <taxon>Vertebrata</taxon>
        <taxon>Euteleostomi</taxon>
        <taxon>Amphibia</taxon>
        <taxon>Batrachia</taxon>
        <taxon>Caudata</taxon>
        <taxon>Salamandroidea</taxon>
        <taxon>Salamandridae</taxon>
        <taxon>Pleurodelinae</taxon>
        <taxon>Pleurodeles</taxon>
    </lineage>
</organism>
<feature type="compositionally biased region" description="Basic and acidic residues" evidence="1">
    <location>
        <begin position="53"/>
        <end position="65"/>
    </location>
</feature>
<evidence type="ECO:0000313" key="3">
    <source>
        <dbReference type="Proteomes" id="UP001066276"/>
    </source>
</evidence>
<feature type="compositionally biased region" description="Basic and acidic residues" evidence="1">
    <location>
        <begin position="98"/>
        <end position="111"/>
    </location>
</feature>
<feature type="region of interest" description="Disordered" evidence="1">
    <location>
        <begin position="37"/>
        <end position="145"/>
    </location>
</feature>
<dbReference type="AlphaFoldDB" id="A0AAV7PB46"/>
<evidence type="ECO:0000313" key="2">
    <source>
        <dbReference type="EMBL" id="KAJ1124345.1"/>
    </source>
</evidence>
<accession>A0AAV7PB46</accession>
<evidence type="ECO:0000256" key="1">
    <source>
        <dbReference type="SAM" id="MobiDB-lite"/>
    </source>
</evidence>
<dbReference type="Proteomes" id="UP001066276">
    <property type="component" value="Chromosome 7"/>
</dbReference>
<comment type="caution">
    <text evidence="2">The sequence shown here is derived from an EMBL/GenBank/DDBJ whole genome shotgun (WGS) entry which is preliminary data.</text>
</comment>
<keyword evidence="3" id="KW-1185">Reference proteome</keyword>
<reference evidence="2" key="1">
    <citation type="journal article" date="2022" name="bioRxiv">
        <title>Sequencing and chromosome-scale assembly of the giantPleurodeles waltlgenome.</title>
        <authorList>
            <person name="Brown T."/>
            <person name="Elewa A."/>
            <person name="Iarovenko S."/>
            <person name="Subramanian E."/>
            <person name="Araus A.J."/>
            <person name="Petzold A."/>
            <person name="Susuki M."/>
            <person name="Suzuki K.-i.T."/>
            <person name="Hayashi T."/>
            <person name="Toyoda A."/>
            <person name="Oliveira C."/>
            <person name="Osipova E."/>
            <person name="Leigh N.D."/>
            <person name="Simon A."/>
            <person name="Yun M.H."/>
        </authorList>
    </citation>
    <scope>NUCLEOTIDE SEQUENCE</scope>
    <source>
        <strain evidence="2">20211129_DDA</strain>
        <tissue evidence="2">Liver</tissue>
    </source>
</reference>